<reference evidence="2 3" key="1">
    <citation type="journal article" date="2019" name="Mol. Ecol. Resour.">
        <title>Improving Illumina assemblies with Hi-C and long reads: an example with the North African dromedary.</title>
        <authorList>
            <person name="Elbers J.P."/>
            <person name="Rogers M.F."/>
            <person name="Perelman P.L."/>
            <person name="Proskuryakova A.A."/>
            <person name="Serdyukova N.A."/>
            <person name="Johnson W.E."/>
            <person name="Horin P."/>
            <person name="Corander J."/>
            <person name="Murphy D."/>
            <person name="Burger P.A."/>
        </authorList>
    </citation>
    <scope>NUCLEOTIDE SEQUENCE [LARGE SCALE GENOMIC DNA]</scope>
    <source>
        <strain evidence="2">Drom800</strain>
        <tissue evidence="2">Blood</tissue>
    </source>
</reference>
<keyword evidence="2" id="KW-0418">Kinase</keyword>
<keyword evidence="2" id="KW-0808">Transferase</keyword>
<sequence>MNKHGIVHRALSPHNILLDRKGHVKLAKFGLYHMTAYGDDVDFPIGYPSYLAPEVIAQGIFKTSDHVPSEKLLPSGPKSDVWSLGIILFELCVGRKLFQSLDISERLKFLLTLDCVDDTIIVLAEEHGCLDIIKELPENVIDLLKKCLTFHPSKRPTPDELMQDKVFSEVSPLHIPFTKPASLFSSSLRCADLTLPEDISQLCKDINSDYLAERSIEEVYYLWCLAGGDLEKELVNKEIIRSKPPICTLPNQSNLPHSNSNNELSAAATLPLIIRERDTEYQLNRIILFDRLLKAYPYKKNQIWKEARVDIPPLLRGLTWAALLGVETIKDVEIFSKQYTLGLNMPVYNWGAIQAKYDAIDKDTPIPTDRQV</sequence>
<dbReference type="InterPro" id="IPR000719">
    <property type="entry name" value="Prot_kinase_dom"/>
</dbReference>
<feature type="domain" description="Protein kinase" evidence="1">
    <location>
        <begin position="1"/>
        <end position="167"/>
    </location>
</feature>
<dbReference type="Proteomes" id="UP000299084">
    <property type="component" value="Unassembled WGS sequence"/>
</dbReference>
<proteinExistence type="predicted"/>
<dbReference type="PANTHER" id="PTHR24345:SF87">
    <property type="entry name" value="TBC1 DOMAIN CONTAINING KINASE"/>
    <property type="match status" value="1"/>
</dbReference>
<dbReference type="SMART" id="SM00220">
    <property type="entry name" value="S_TKc"/>
    <property type="match status" value="1"/>
</dbReference>
<dbReference type="EMBL" id="JWIN03000002">
    <property type="protein sequence ID" value="KAB1282305.1"/>
    <property type="molecule type" value="Genomic_DNA"/>
</dbReference>
<name>A0A5N4EG23_CAMDR</name>
<protein>
    <submittedName>
        <fullName evidence="2">TBC domain-containing protein kinase-like protein</fullName>
    </submittedName>
</protein>
<dbReference type="PROSITE" id="PS50011">
    <property type="entry name" value="PROTEIN_KINASE_DOM"/>
    <property type="match status" value="1"/>
</dbReference>
<keyword evidence="3" id="KW-1185">Reference proteome</keyword>
<comment type="caution">
    <text evidence="2">The sequence shown here is derived from an EMBL/GenBank/DDBJ whole genome shotgun (WGS) entry which is preliminary data.</text>
</comment>
<dbReference type="STRING" id="9838.ENSCDRP00005018934"/>
<dbReference type="AlphaFoldDB" id="A0A5N4EG23"/>
<dbReference type="InterPro" id="IPR011009">
    <property type="entry name" value="Kinase-like_dom_sf"/>
</dbReference>
<evidence type="ECO:0000313" key="2">
    <source>
        <dbReference type="EMBL" id="KAB1282305.1"/>
    </source>
</evidence>
<dbReference type="Pfam" id="PF00069">
    <property type="entry name" value="Pkinase"/>
    <property type="match status" value="1"/>
</dbReference>
<gene>
    <name evidence="2" type="ORF">Cadr_000001662</name>
</gene>
<organism evidence="2 3">
    <name type="scientific">Camelus dromedarius</name>
    <name type="common">Dromedary</name>
    <name type="synonym">Arabian camel</name>
    <dbReference type="NCBI Taxonomy" id="9838"/>
    <lineage>
        <taxon>Eukaryota</taxon>
        <taxon>Metazoa</taxon>
        <taxon>Chordata</taxon>
        <taxon>Craniata</taxon>
        <taxon>Vertebrata</taxon>
        <taxon>Euteleostomi</taxon>
        <taxon>Mammalia</taxon>
        <taxon>Eutheria</taxon>
        <taxon>Laurasiatheria</taxon>
        <taxon>Artiodactyla</taxon>
        <taxon>Tylopoda</taxon>
        <taxon>Camelidae</taxon>
        <taxon>Camelus</taxon>
    </lineage>
</organism>
<dbReference type="GO" id="GO:0005634">
    <property type="term" value="C:nucleus"/>
    <property type="evidence" value="ECO:0007669"/>
    <property type="project" value="TreeGrafter"/>
</dbReference>
<dbReference type="PANTHER" id="PTHR24345">
    <property type="entry name" value="SERINE/THREONINE-PROTEIN KINASE PLK"/>
    <property type="match status" value="1"/>
</dbReference>
<dbReference type="GO" id="GO:0004672">
    <property type="term" value="F:protein kinase activity"/>
    <property type="evidence" value="ECO:0007669"/>
    <property type="project" value="InterPro"/>
</dbReference>
<dbReference type="SUPFAM" id="SSF56112">
    <property type="entry name" value="Protein kinase-like (PK-like)"/>
    <property type="match status" value="1"/>
</dbReference>
<dbReference type="Gene3D" id="1.10.510.10">
    <property type="entry name" value="Transferase(Phosphotransferase) domain 1"/>
    <property type="match status" value="1"/>
</dbReference>
<evidence type="ECO:0000313" key="3">
    <source>
        <dbReference type="Proteomes" id="UP000299084"/>
    </source>
</evidence>
<dbReference type="FunFam" id="1.10.510.10:FF:000332">
    <property type="entry name" value="TBC domain-containing protein kinase-like protein"/>
    <property type="match status" value="1"/>
</dbReference>
<dbReference type="GO" id="GO:0005524">
    <property type="term" value="F:ATP binding"/>
    <property type="evidence" value="ECO:0007669"/>
    <property type="project" value="InterPro"/>
</dbReference>
<accession>A0A5N4EG23</accession>
<evidence type="ECO:0000259" key="1">
    <source>
        <dbReference type="PROSITE" id="PS50011"/>
    </source>
</evidence>